<evidence type="ECO:0000256" key="1">
    <source>
        <dbReference type="ARBA" id="ARBA00022603"/>
    </source>
</evidence>
<keyword evidence="1 4" id="KW-0489">Methyltransferase</keyword>
<accession>A0A2P5FS77</accession>
<evidence type="ECO:0000256" key="2">
    <source>
        <dbReference type="ARBA" id="ARBA00022679"/>
    </source>
</evidence>
<evidence type="ECO:0000256" key="3">
    <source>
        <dbReference type="ARBA" id="ARBA00022691"/>
    </source>
</evidence>
<keyword evidence="2 4" id="KW-0808">Transferase</keyword>
<evidence type="ECO:0000313" key="5">
    <source>
        <dbReference type="Proteomes" id="UP000237000"/>
    </source>
</evidence>
<evidence type="ECO:0000313" key="4">
    <source>
        <dbReference type="EMBL" id="POO00622.1"/>
    </source>
</evidence>
<gene>
    <name evidence="4" type="ORF">TorRG33x02_036960</name>
</gene>
<dbReference type="GO" id="GO:0032259">
    <property type="term" value="P:methylation"/>
    <property type="evidence" value="ECO:0007669"/>
    <property type="project" value="UniProtKB-KW"/>
</dbReference>
<dbReference type="Proteomes" id="UP000237000">
    <property type="component" value="Unassembled WGS sequence"/>
</dbReference>
<dbReference type="GO" id="GO:0008171">
    <property type="term" value="F:O-methyltransferase activity"/>
    <property type="evidence" value="ECO:0007669"/>
    <property type="project" value="InterPro"/>
</dbReference>
<sequence>MRVTTPDAGHVMTMLLSLVSAKKTTENGVFNGYSFLLSLVSIPEDGKFCKEML</sequence>
<name>A0A2P5FS77_TREOI</name>
<dbReference type="InParanoid" id="A0A2P5FS77"/>
<dbReference type="EMBL" id="JXTC01000012">
    <property type="protein sequence ID" value="POO00622.1"/>
    <property type="molecule type" value="Genomic_DNA"/>
</dbReference>
<proteinExistence type="predicted"/>
<dbReference type="AlphaFoldDB" id="A0A2P5FS77"/>
<keyword evidence="5" id="KW-1185">Reference proteome</keyword>
<protein>
    <submittedName>
        <fullName evidence="4">O-methyltransferase</fullName>
    </submittedName>
</protein>
<comment type="caution">
    <text evidence="4">The sequence shown here is derived from an EMBL/GenBank/DDBJ whole genome shotgun (WGS) entry which is preliminary data.</text>
</comment>
<dbReference type="InterPro" id="IPR002935">
    <property type="entry name" value="SAM_O-MeTrfase"/>
</dbReference>
<keyword evidence="3" id="KW-0949">S-adenosyl-L-methionine</keyword>
<dbReference type="OrthoDB" id="10449758at2759"/>
<reference evidence="5" key="1">
    <citation type="submission" date="2016-06" db="EMBL/GenBank/DDBJ databases">
        <title>Parallel loss of symbiosis genes in relatives of nitrogen-fixing non-legume Parasponia.</title>
        <authorList>
            <person name="Van Velzen R."/>
            <person name="Holmer R."/>
            <person name="Bu F."/>
            <person name="Rutten L."/>
            <person name="Van Zeijl A."/>
            <person name="Liu W."/>
            <person name="Santuari L."/>
            <person name="Cao Q."/>
            <person name="Sharma T."/>
            <person name="Shen D."/>
            <person name="Roswanjaya Y."/>
            <person name="Wardhani T."/>
            <person name="Kalhor M.S."/>
            <person name="Jansen J."/>
            <person name="Van den Hoogen J."/>
            <person name="Gungor B."/>
            <person name="Hartog M."/>
            <person name="Hontelez J."/>
            <person name="Verver J."/>
            <person name="Yang W.-C."/>
            <person name="Schijlen E."/>
            <person name="Repin R."/>
            <person name="Schilthuizen M."/>
            <person name="Schranz E."/>
            <person name="Heidstra R."/>
            <person name="Miyata K."/>
            <person name="Fedorova E."/>
            <person name="Kohlen W."/>
            <person name="Bisseling T."/>
            <person name="Smit S."/>
            <person name="Geurts R."/>
        </authorList>
    </citation>
    <scope>NUCLEOTIDE SEQUENCE [LARGE SCALE GENOMIC DNA]</scope>
    <source>
        <strain evidence="5">cv. RG33-2</strain>
    </source>
</reference>
<dbReference type="STRING" id="63057.A0A2P5FS77"/>
<dbReference type="Pfam" id="PF01596">
    <property type="entry name" value="Methyltransf_3"/>
    <property type="match status" value="1"/>
</dbReference>
<organism evidence="4 5">
    <name type="scientific">Trema orientale</name>
    <name type="common">Charcoal tree</name>
    <name type="synonym">Celtis orientalis</name>
    <dbReference type="NCBI Taxonomy" id="63057"/>
    <lineage>
        <taxon>Eukaryota</taxon>
        <taxon>Viridiplantae</taxon>
        <taxon>Streptophyta</taxon>
        <taxon>Embryophyta</taxon>
        <taxon>Tracheophyta</taxon>
        <taxon>Spermatophyta</taxon>
        <taxon>Magnoliopsida</taxon>
        <taxon>eudicotyledons</taxon>
        <taxon>Gunneridae</taxon>
        <taxon>Pentapetalae</taxon>
        <taxon>rosids</taxon>
        <taxon>fabids</taxon>
        <taxon>Rosales</taxon>
        <taxon>Cannabaceae</taxon>
        <taxon>Trema</taxon>
    </lineage>
</organism>